<dbReference type="KEGG" id="adv:DJ533_10705"/>
<dbReference type="RefSeq" id="WP_065995082.1">
    <property type="nucleotide sequence ID" value="NZ_CP029397.2"/>
</dbReference>
<dbReference type="OrthoDB" id="6694490at2"/>
<proteinExistence type="predicted"/>
<reference evidence="1" key="1">
    <citation type="submission" date="2019-08" db="EMBL/GenBank/DDBJ databases">
        <title>The complete genome of Acinetobacter defluvii strain WCHAD010030.</title>
        <authorList>
            <person name="Hu Y."/>
            <person name="Qin J."/>
            <person name="Feng Y."/>
            <person name="Zong Z."/>
        </authorList>
    </citation>
    <scope>NUCLEOTIDE SEQUENCE</scope>
    <source>
        <strain evidence="1">WCHA30</strain>
    </source>
</reference>
<sequence>MLPTYPVNEILDRVRAAAAEGSDLHLTSEETKLLAEGIGHLRMIPVLTMEQVAKLPGQPMFPKKTDN</sequence>
<dbReference type="STRING" id="1871111.GCA_001704615_01206"/>
<protein>
    <submittedName>
        <fullName evidence="1">Uncharacterized protein</fullName>
    </submittedName>
</protein>
<evidence type="ECO:0000313" key="2">
    <source>
        <dbReference type="Proteomes" id="UP000245977"/>
    </source>
</evidence>
<accession>A0A2S2FDE8</accession>
<dbReference type="Proteomes" id="UP000245977">
    <property type="component" value="Chromosome"/>
</dbReference>
<dbReference type="AlphaFoldDB" id="A0A2S2FDE8"/>
<keyword evidence="2" id="KW-1185">Reference proteome</keyword>
<gene>
    <name evidence="1" type="ORF">DJ533_10705</name>
</gene>
<organism evidence="1 2">
    <name type="scientific">Acinetobacter defluvii</name>
    <dbReference type="NCBI Taxonomy" id="1871111"/>
    <lineage>
        <taxon>Bacteria</taxon>
        <taxon>Pseudomonadati</taxon>
        <taxon>Pseudomonadota</taxon>
        <taxon>Gammaproteobacteria</taxon>
        <taxon>Moraxellales</taxon>
        <taxon>Moraxellaceae</taxon>
        <taxon>Acinetobacter</taxon>
    </lineage>
</organism>
<name>A0A2S2FDE8_9GAMM</name>
<dbReference type="EMBL" id="CP029397">
    <property type="protein sequence ID" value="AWL29001.1"/>
    <property type="molecule type" value="Genomic_DNA"/>
</dbReference>
<evidence type="ECO:0000313" key="1">
    <source>
        <dbReference type="EMBL" id="AWL29001.1"/>
    </source>
</evidence>